<dbReference type="Proteomes" id="UP000037660">
    <property type="component" value="Unassembled WGS sequence"/>
</dbReference>
<proteinExistence type="predicted"/>
<protein>
    <submittedName>
        <fullName evidence="2">Transposase</fullName>
    </submittedName>
</protein>
<evidence type="ECO:0000313" key="2">
    <source>
        <dbReference type="EMBL" id="GAP37660.1"/>
    </source>
</evidence>
<evidence type="ECO:0000259" key="1">
    <source>
        <dbReference type="SMART" id="SM01126"/>
    </source>
</evidence>
<accession>A0A0K8P640</accession>
<keyword evidence="3" id="KW-1185">Reference proteome</keyword>
<reference evidence="2 3" key="2">
    <citation type="journal article" date="2016" name="Science">
        <title>A bacterium that degrades and assimilates poly(ethylene terephthalate).</title>
        <authorList>
            <person name="Yoshida S."/>
            <person name="Hiraga K."/>
            <person name="Takehana T."/>
            <person name="Taniguchi I."/>
            <person name="Yamaji H."/>
            <person name="Maeda Y."/>
            <person name="Toyohara K."/>
            <person name="Miyamoto K."/>
            <person name="Kimura Y."/>
            <person name="Oda K."/>
        </authorList>
    </citation>
    <scope>NUCLEOTIDE SEQUENCE [LARGE SCALE GENOMIC DNA]</scope>
    <source>
        <strain evidence="3">NBRC 110686 / TISTR 2288 / 201-F6</strain>
    </source>
</reference>
<dbReference type="Pfam" id="PF12762">
    <property type="entry name" value="DDE_Tnp_IS1595"/>
    <property type="match status" value="1"/>
</dbReference>
<comment type="caution">
    <text evidence="2">The sequence shown here is derived from an EMBL/GenBank/DDBJ whole genome shotgun (WGS) entry which is preliminary data.</text>
</comment>
<evidence type="ECO:0000313" key="3">
    <source>
        <dbReference type="Proteomes" id="UP000037660"/>
    </source>
</evidence>
<sequence length="266" mass="28126">MQNTKLPLRTWFLAMFLLSQAKTGLSALALKRHLGVSYRTAWLLHHKVMAVMAAADAQLPLEGSVVLDDAYLGGERPGKPGRGSPNKVPFVAAVQLDGQGRPQYAKLAPLSGFTSRAIADWARVALLSGTNMLSDGPGCFAGVIDAGCAHTHIVVGARKPRELPRFTWVNTLLVQPEDNPQGDVAHLVAIVSADLGGDTDVPYTRVATGADDHGGRNAGTARLTHELPTVAARTVQELNPATCCRRRLCIGDAHGASSSISVPTES</sequence>
<dbReference type="AlphaFoldDB" id="A0A0K8P640"/>
<gene>
    <name evidence="2" type="ORF">ISF6_3605</name>
</gene>
<name>A0A0K8P640_PISS1</name>
<feature type="domain" description="ISXO2-like transposase" evidence="1">
    <location>
        <begin position="60"/>
        <end position="183"/>
    </location>
</feature>
<dbReference type="NCBIfam" id="NF033547">
    <property type="entry name" value="transpos_IS1595"/>
    <property type="match status" value="1"/>
</dbReference>
<dbReference type="SMART" id="SM01126">
    <property type="entry name" value="DDE_Tnp_IS1595"/>
    <property type="match status" value="1"/>
</dbReference>
<dbReference type="InterPro" id="IPR024445">
    <property type="entry name" value="Tnp_ISXO2-like"/>
</dbReference>
<dbReference type="STRING" id="1547922.ISF6_3605"/>
<dbReference type="EMBL" id="BBYR01000054">
    <property type="protein sequence ID" value="GAP37660.1"/>
    <property type="molecule type" value="Genomic_DNA"/>
</dbReference>
<reference evidence="3" key="1">
    <citation type="submission" date="2015-07" db="EMBL/GenBank/DDBJ databases">
        <title>Discovery of a poly(ethylene terephthalate assimilation.</title>
        <authorList>
            <person name="Yoshida S."/>
            <person name="Hiraga K."/>
            <person name="Takehana T."/>
            <person name="Taniguchi I."/>
            <person name="Yamaji H."/>
            <person name="Maeda Y."/>
            <person name="Toyohara K."/>
            <person name="Miyamoto K."/>
            <person name="Kimura Y."/>
            <person name="Oda K."/>
        </authorList>
    </citation>
    <scope>NUCLEOTIDE SEQUENCE [LARGE SCALE GENOMIC DNA]</scope>
    <source>
        <strain evidence="3">NBRC 110686 / TISTR 2288 / 201-F6</strain>
    </source>
</reference>
<organism evidence="2 3">
    <name type="scientific">Piscinibacter sakaiensis</name>
    <name type="common">Ideonella sakaiensis</name>
    <dbReference type="NCBI Taxonomy" id="1547922"/>
    <lineage>
        <taxon>Bacteria</taxon>
        <taxon>Pseudomonadati</taxon>
        <taxon>Pseudomonadota</taxon>
        <taxon>Betaproteobacteria</taxon>
        <taxon>Burkholderiales</taxon>
        <taxon>Sphaerotilaceae</taxon>
        <taxon>Piscinibacter</taxon>
    </lineage>
</organism>